<gene>
    <name evidence="3" type="ordered locus">Y11_08531</name>
</gene>
<evidence type="ECO:0000256" key="2">
    <source>
        <dbReference type="SAM" id="MobiDB-lite"/>
    </source>
</evidence>
<evidence type="ECO:0000256" key="1">
    <source>
        <dbReference type="SAM" id="Coils"/>
    </source>
</evidence>
<feature type="coiled-coil region" evidence="1">
    <location>
        <begin position="34"/>
        <end position="61"/>
    </location>
</feature>
<dbReference type="PATRIC" id="fig|930944.6.peg.842"/>
<dbReference type="Pfam" id="PF11656">
    <property type="entry name" value="DUF3811"/>
    <property type="match status" value="1"/>
</dbReference>
<evidence type="ECO:0000313" key="3">
    <source>
        <dbReference type="EMBL" id="CBY27328.1"/>
    </source>
</evidence>
<feature type="compositionally biased region" description="Basic residues" evidence="2">
    <location>
        <begin position="82"/>
        <end position="91"/>
    </location>
</feature>
<reference evidence="3 4" key="1">
    <citation type="journal article" date="2011" name="J. Bacteriol.">
        <title>Complete genome sequence of Yersinia enterocolitica subsp. palearctica serogroup O:3.</title>
        <authorList>
            <person name="Batzilla J."/>
            <person name="Hoper D."/>
            <person name="Antonenka U."/>
            <person name="Heesemann J."/>
            <person name="Rakin A."/>
        </authorList>
    </citation>
    <scope>NUCLEOTIDE SEQUENCE [LARGE SCALE GENOMIC DNA]</scope>
    <source>
        <strain evidence="4">DSM 13030 / CIP 106945 / Y11</strain>
    </source>
</reference>
<dbReference type="EMBL" id="FR729477">
    <property type="protein sequence ID" value="CBY27328.1"/>
    <property type="molecule type" value="Genomic_DNA"/>
</dbReference>
<dbReference type="HOGENOM" id="CLU_2573136_0_0_6"/>
<dbReference type="KEGG" id="yey:Y11_08531"/>
<proteinExistence type="predicted"/>
<protein>
    <recommendedName>
        <fullName evidence="5">YjbD family (DUF3811)</fullName>
    </recommendedName>
</protein>
<name>A0A0H3NQL1_YERE1</name>
<dbReference type="NCBIfam" id="NF007808">
    <property type="entry name" value="PRK10515.1"/>
    <property type="match status" value="1"/>
</dbReference>
<dbReference type="AlphaFoldDB" id="A0A0H3NQL1"/>
<evidence type="ECO:0000313" key="4">
    <source>
        <dbReference type="Proteomes" id="UP000008084"/>
    </source>
</evidence>
<dbReference type="Proteomes" id="UP000008084">
    <property type="component" value="Chromosome"/>
</dbReference>
<accession>A0A0H3NQL1</accession>
<sequence>MKKLTLKEMTESEQRDVKTQLDKARINLGRALTNSEQNKVKDEAIEKIMNAREQIAKLTRVERKPKKQHQALPLLAGLPRSAHVHHGNNLH</sequence>
<feature type="region of interest" description="Disordered" evidence="2">
    <location>
        <begin position="61"/>
        <end position="91"/>
    </location>
</feature>
<dbReference type="InterPro" id="IPR020317">
    <property type="entry name" value="Uncharacterised_YjbD"/>
</dbReference>
<keyword evidence="1" id="KW-0175">Coiled coil</keyword>
<evidence type="ECO:0008006" key="5">
    <source>
        <dbReference type="Google" id="ProtNLM"/>
    </source>
</evidence>
<organism evidence="3 4">
    <name type="scientific">Yersinia enterocolitica subsp. palearctica serotype O:3 (strain DSM 13030 / CIP 106945 / Y11)</name>
    <dbReference type="NCBI Taxonomy" id="930944"/>
    <lineage>
        <taxon>Bacteria</taxon>
        <taxon>Pseudomonadati</taxon>
        <taxon>Pseudomonadota</taxon>
        <taxon>Gammaproteobacteria</taxon>
        <taxon>Enterobacterales</taxon>
        <taxon>Yersiniaceae</taxon>
        <taxon>Yersinia</taxon>
    </lineage>
</organism>